<dbReference type="InterPro" id="IPR009057">
    <property type="entry name" value="Homeodomain-like_sf"/>
</dbReference>
<dbReference type="InterPro" id="IPR018062">
    <property type="entry name" value="HTH_AraC-typ_CS"/>
</dbReference>
<dbReference type="GeneID" id="95679927"/>
<accession>A0A151L0E4</accession>
<organism evidence="5 8">
    <name type="scientific">Vibrio cidicii</name>
    <dbReference type="NCBI Taxonomy" id="1763883"/>
    <lineage>
        <taxon>Bacteria</taxon>
        <taxon>Pseudomonadati</taxon>
        <taxon>Pseudomonadota</taxon>
        <taxon>Gammaproteobacteria</taxon>
        <taxon>Vibrionales</taxon>
        <taxon>Vibrionaceae</taxon>
        <taxon>Vibrio</taxon>
    </lineage>
</organism>
<evidence type="ECO:0000256" key="3">
    <source>
        <dbReference type="ARBA" id="ARBA00023163"/>
    </source>
</evidence>
<dbReference type="InterPro" id="IPR018060">
    <property type="entry name" value="HTH_AraC"/>
</dbReference>
<evidence type="ECO:0000313" key="5">
    <source>
        <dbReference type="EMBL" id="KYN26409.1"/>
    </source>
</evidence>
<dbReference type="Gene3D" id="1.10.10.60">
    <property type="entry name" value="Homeodomain-like"/>
    <property type="match status" value="2"/>
</dbReference>
<dbReference type="SUPFAM" id="SSF46689">
    <property type="entry name" value="Homeodomain-like"/>
    <property type="match status" value="1"/>
</dbReference>
<dbReference type="RefSeq" id="WP_061894023.1">
    <property type="nucleotide sequence ID" value="NZ_CAXYEW010000015.1"/>
</dbReference>
<evidence type="ECO:0000313" key="6">
    <source>
        <dbReference type="EMBL" id="KYN89567.1"/>
    </source>
</evidence>
<dbReference type="InterPro" id="IPR014710">
    <property type="entry name" value="RmlC-like_jellyroll"/>
</dbReference>
<evidence type="ECO:0000313" key="8">
    <source>
        <dbReference type="Proteomes" id="UP000075349"/>
    </source>
</evidence>
<gene>
    <name evidence="6" type="ORF">ATY37_11335</name>
    <name evidence="5" type="ORF">AUQ44_15405</name>
</gene>
<evidence type="ECO:0000259" key="4">
    <source>
        <dbReference type="PROSITE" id="PS01124"/>
    </source>
</evidence>
<dbReference type="Proteomes" id="UP000075349">
    <property type="component" value="Unassembled WGS sequence"/>
</dbReference>
<dbReference type="SUPFAM" id="SSF51215">
    <property type="entry name" value="Regulatory protein AraC"/>
    <property type="match status" value="1"/>
</dbReference>
<dbReference type="PROSITE" id="PS01124">
    <property type="entry name" value="HTH_ARAC_FAMILY_2"/>
    <property type="match status" value="1"/>
</dbReference>
<dbReference type="PANTHER" id="PTHR43280">
    <property type="entry name" value="ARAC-FAMILY TRANSCRIPTIONAL REGULATOR"/>
    <property type="match status" value="1"/>
</dbReference>
<evidence type="ECO:0000313" key="7">
    <source>
        <dbReference type="Proteomes" id="UP000075346"/>
    </source>
</evidence>
<reference evidence="5 7" key="1">
    <citation type="submission" date="2015-12" db="EMBL/GenBank/DDBJ databases">
        <authorList>
            <person name="Shamseldin A."/>
            <person name="Moawad H."/>
            <person name="Abd El-Rahim W.M."/>
            <person name="Sadowsky M.J."/>
        </authorList>
    </citation>
    <scope>NUCLEOTIDE SEQUENCE [LARGE SCALE GENOMIC DNA]</scope>
    <source>
        <strain evidence="7">2538-88</strain>
        <strain evidence="5">2756-81</strain>
    </source>
</reference>
<reference evidence="6 8" key="2">
    <citation type="submission" date="2015-12" db="EMBL/GenBank/DDBJ databases">
        <authorList>
            <person name="Tarr C.L."/>
            <person name="Gladney L.M."/>
        </authorList>
    </citation>
    <scope>NUCLEOTIDE SEQUENCE [LARGE SCALE GENOMIC DNA]</scope>
    <source>
        <strain evidence="6">2538-88</strain>
        <strain evidence="8">2756-81</strain>
    </source>
</reference>
<sequence>MLLLKSDEYVGHDHSIRVLSREPQVDYPEHRHDFSELVLISSGCGIHIVNGHHSVVLPNTVACVSDRDYHQYIDNKDVNLLNILYNKNHLPISRCAADVIKRLESNHSHFLINAQTFGQLHAIGQQIKQEQLSAEKHSNALVQLLFEQLLLCLDRLECDKYQHAPVMQAIIYLCNNYSDQDLSVQGVCELFQISPKSLSTQLQSLTGLSSNSFINQLRIRKAMSLLKAGKSVTQVAFSVGYNDSNYFSTKFKSTTGESPRSYLRKCN</sequence>
<dbReference type="EMBL" id="LOMK01000001">
    <property type="protein sequence ID" value="KYN26409.1"/>
    <property type="molecule type" value="Genomic_DNA"/>
</dbReference>
<dbReference type="Gene3D" id="2.60.120.10">
    <property type="entry name" value="Jelly Rolls"/>
    <property type="match status" value="1"/>
</dbReference>
<accession>A0A151JKT0</accession>
<proteinExistence type="predicted"/>
<dbReference type="SMART" id="SM00342">
    <property type="entry name" value="HTH_ARAC"/>
    <property type="match status" value="1"/>
</dbReference>
<evidence type="ECO:0000256" key="1">
    <source>
        <dbReference type="ARBA" id="ARBA00023015"/>
    </source>
</evidence>
<keyword evidence="2" id="KW-0238">DNA-binding</keyword>
<dbReference type="Pfam" id="PF12833">
    <property type="entry name" value="HTH_18"/>
    <property type="match status" value="1"/>
</dbReference>
<dbReference type="Proteomes" id="UP000075346">
    <property type="component" value="Unassembled WGS sequence"/>
</dbReference>
<feature type="domain" description="HTH araC/xylS-type" evidence="4">
    <location>
        <begin position="167"/>
        <end position="265"/>
    </location>
</feature>
<evidence type="ECO:0000256" key="2">
    <source>
        <dbReference type="ARBA" id="ARBA00023125"/>
    </source>
</evidence>
<dbReference type="GO" id="GO:0003700">
    <property type="term" value="F:DNA-binding transcription factor activity"/>
    <property type="evidence" value="ECO:0007669"/>
    <property type="project" value="InterPro"/>
</dbReference>
<dbReference type="GO" id="GO:0043565">
    <property type="term" value="F:sequence-specific DNA binding"/>
    <property type="evidence" value="ECO:0007669"/>
    <property type="project" value="InterPro"/>
</dbReference>
<name>A0A151JKT0_9VIBR</name>
<comment type="caution">
    <text evidence="5">The sequence shown here is derived from an EMBL/GenBank/DDBJ whole genome shotgun (WGS) entry which is preliminary data.</text>
</comment>
<dbReference type="AlphaFoldDB" id="A0A151JKT0"/>
<keyword evidence="1" id="KW-0805">Transcription regulation</keyword>
<dbReference type="PANTHER" id="PTHR43280:SF28">
    <property type="entry name" value="HTH-TYPE TRANSCRIPTIONAL ACTIVATOR RHAS"/>
    <property type="match status" value="1"/>
</dbReference>
<dbReference type="PROSITE" id="PS00041">
    <property type="entry name" value="HTH_ARAC_FAMILY_1"/>
    <property type="match status" value="1"/>
</dbReference>
<dbReference type="PRINTS" id="PR00032">
    <property type="entry name" value="HTHARAC"/>
</dbReference>
<dbReference type="EMBL" id="LOBR01000014">
    <property type="protein sequence ID" value="KYN89567.1"/>
    <property type="molecule type" value="Genomic_DNA"/>
</dbReference>
<keyword evidence="3" id="KW-0804">Transcription</keyword>
<dbReference type="InterPro" id="IPR020449">
    <property type="entry name" value="Tscrpt_reg_AraC-type_HTH"/>
</dbReference>
<protein>
    <recommendedName>
        <fullName evidence="4">HTH araC/xylS-type domain-containing protein</fullName>
    </recommendedName>
</protein>
<dbReference type="InterPro" id="IPR037923">
    <property type="entry name" value="HTH-like"/>
</dbReference>